<dbReference type="PROSITE" id="PS50949">
    <property type="entry name" value="HTH_GNTR"/>
    <property type="match status" value="1"/>
</dbReference>
<dbReference type="Pfam" id="PF00392">
    <property type="entry name" value="GntR"/>
    <property type="match status" value="1"/>
</dbReference>
<dbReference type="SMART" id="SM00345">
    <property type="entry name" value="HTH_GNTR"/>
    <property type="match status" value="1"/>
</dbReference>
<dbReference type="SUPFAM" id="SSF46785">
    <property type="entry name" value="Winged helix' DNA-binding domain"/>
    <property type="match status" value="1"/>
</dbReference>
<dbReference type="Gene3D" id="1.10.10.10">
    <property type="entry name" value="Winged helix-like DNA-binding domain superfamily/Winged helix DNA-binding domain"/>
    <property type="match status" value="1"/>
</dbReference>
<reference evidence="6 7" key="1">
    <citation type="submission" date="2024-06" db="EMBL/GenBank/DDBJ databases">
        <title>Sorghum-associated microbial communities from plants grown in Nebraska, USA.</title>
        <authorList>
            <person name="Schachtman D."/>
        </authorList>
    </citation>
    <scope>NUCLEOTIDE SEQUENCE [LARGE SCALE GENOMIC DNA]</scope>
    <source>
        <strain evidence="6 7">2709</strain>
    </source>
</reference>
<dbReference type="GO" id="GO:0003677">
    <property type="term" value="F:DNA binding"/>
    <property type="evidence" value="ECO:0007669"/>
    <property type="project" value="UniProtKB-KW"/>
</dbReference>
<accession>A0ABV2QA22</accession>
<dbReference type="EMBL" id="JBEPSH010000005">
    <property type="protein sequence ID" value="MET4577423.1"/>
    <property type="molecule type" value="Genomic_DNA"/>
</dbReference>
<dbReference type="CDD" id="cd07377">
    <property type="entry name" value="WHTH_GntR"/>
    <property type="match status" value="1"/>
</dbReference>
<evidence type="ECO:0000256" key="4">
    <source>
        <dbReference type="SAM" id="MobiDB-lite"/>
    </source>
</evidence>
<evidence type="ECO:0000313" key="7">
    <source>
        <dbReference type="Proteomes" id="UP001549320"/>
    </source>
</evidence>
<sequence>MFQRDHRIGCMQYYGIKCRLLQFIAFNKGGASALGQRKLDSSFPDRPFVNATVIATAPRASTSRKALHAFAKERLRQMILSGELAPGERLNEANLTELLQVSRTPLREAFRTLAGEGLIELPPSRGAYVTALSGTDVRHLFELLSGLEMTAADLASHRATDQELSTVMALTHSLESAYKRGDRLQYFALNQCIHESLVRYACNPLLEENYNNLNARLRRERFRSTMDLPRWGEAMAEHLELAKALMARDHGAVRRIMYDHLLSGSEVSIELLTAEQQARPEPGPAKRSRSKKAVG</sequence>
<dbReference type="InterPro" id="IPR000524">
    <property type="entry name" value="Tscrpt_reg_HTH_GntR"/>
</dbReference>
<comment type="caution">
    <text evidence="6">The sequence shown here is derived from an EMBL/GenBank/DDBJ whole genome shotgun (WGS) entry which is preliminary data.</text>
</comment>
<dbReference type="InterPro" id="IPR011711">
    <property type="entry name" value="GntR_C"/>
</dbReference>
<evidence type="ECO:0000256" key="3">
    <source>
        <dbReference type="ARBA" id="ARBA00023163"/>
    </source>
</evidence>
<dbReference type="InterPro" id="IPR036388">
    <property type="entry name" value="WH-like_DNA-bd_sf"/>
</dbReference>
<dbReference type="Pfam" id="PF07729">
    <property type="entry name" value="FCD"/>
    <property type="match status" value="1"/>
</dbReference>
<evidence type="ECO:0000256" key="1">
    <source>
        <dbReference type="ARBA" id="ARBA00023015"/>
    </source>
</evidence>
<keyword evidence="7" id="KW-1185">Reference proteome</keyword>
<dbReference type="SMART" id="SM00895">
    <property type="entry name" value="FCD"/>
    <property type="match status" value="1"/>
</dbReference>
<name>A0ABV2QA22_9BURK</name>
<dbReference type="SUPFAM" id="SSF48008">
    <property type="entry name" value="GntR ligand-binding domain-like"/>
    <property type="match status" value="1"/>
</dbReference>
<keyword evidence="1" id="KW-0805">Transcription regulation</keyword>
<evidence type="ECO:0000256" key="2">
    <source>
        <dbReference type="ARBA" id="ARBA00023125"/>
    </source>
</evidence>
<organism evidence="6 7">
    <name type="scientific">Ottowia thiooxydans</name>
    <dbReference type="NCBI Taxonomy" id="219182"/>
    <lineage>
        <taxon>Bacteria</taxon>
        <taxon>Pseudomonadati</taxon>
        <taxon>Pseudomonadota</taxon>
        <taxon>Betaproteobacteria</taxon>
        <taxon>Burkholderiales</taxon>
        <taxon>Comamonadaceae</taxon>
        <taxon>Ottowia</taxon>
    </lineage>
</organism>
<dbReference type="PANTHER" id="PTHR43537:SF50">
    <property type="entry name" value="TRANSCRIPTIONAL REGULATORY PROTEIN"/>
    <property type="match status" value="1"/>
</dbReference>
<gene>
    <name evidence="6" type="ORF">ABIE13_002534</name>
</gene>
<feature type="region of interest" description="Disordered" evidence="4">
    <location>
        <begin position="274"/>
        <end position="295"/>
    </location>
</feature>
<evidence type="ECO:0000259" key="5">
    <source>
        <dbReference type="PROSITE" id="PS50949"/>
    </source>
</evidence>
<proteinExistence type="predicted"/>
<dbReference type="RefSeq" id="WP_354443807.1">
    <property type="nucleotide sequence ID" value="NZ_JBEPSH010000005.1"/>
</dbReference>
<dbReference type="PANTHER" id="PTHR43537">
    <property type="entry name" value="TRANSCRIPTIONAL REGULATOR, GNTR FAMILY"/>
    <property type="match status" value="1"/>
</dbReference>
<feature type="compositionally biased region" description="Basic residues" evidence="4">
    <location>
        <begin position="286"/>
        <end position="295"/>
    </location>
</feature>
<dbReference type="InterPro" id="IPR008920">
    <property type="entry name" value="TF_FadR/GntR_C"/>
</dbReference>
<dbReference type="Proteomes" id="UP001549320">
    <property type="component" value="Unassembled WGS sequence"/>
</dbReference>
<keyword evidence="3" id="KW-0804">Transcription</keyword>
<dbReference type="Gene3D" id="1.20.120.530">
    <property type="entry name" value="GntR ligand-binding domain-like"/>
    <property type="match status" value="1"/>
</dbReference>
<protein>
    <submittedName>
        <fullName evidence="6">DNA-binding GntR family transcriptional regulator</fullName>
    </submittedName>
</protein>
<dbReference type="InterPro" id="IPR036390">
    <property type="entry name" value="WH_DNA-bd_sf"/>
</dbReference>
<keyword evidence="2 6" id="KW-0238">DNA-binding</keyword>
<feature type="domain" description="HTH gntR-type" evidence="5">
    <location>
        <begin position="65"/>
        <end position="132"/>
    </location>
</feature>
<evidence type="ECO:0000313" key="6">
    <source>
        <dbReference type="EMBL" id="MET4577423.1"/>
    </source>
</evidence>